<evidence type="ECO:0000313" key="2">
    <source>
        <dbReference type="Proteomes" id="UP000319817"/>
    </source>
</evidence>
<accession>A0A517NW50</accession>
<gene>
    <name evidence="1" type="ORF">K239x_33230</name>
</gene>
<keyword evidence="2" id="KW-1185">Reference proteome</keyword>
<protein>
    <recommendedName>
        <fullName evidence="3">Transposase DDE domain-containing protein</fullName>
    </recommendedName>
</protein>
<name>A0A517NW50_9BACT</name>
<dbReference type="Proteomes" id="UP000319817">
    <property type="component" value="Chromosome"/>
</dbReference>
<proteinExistence type="predicted"/>
<dbReference type="AlphaFoldDB" id="A0A517NW50"/>
<reference evidence="1 2" key="1">
    <citation type="submission" date="2019-02" db="EMBL/GenBank/DDBJ databases">
        <title>Deep-cultivation of Planctomycetes and their phenomic and genomic characterization uncovers novel biology.</title>
        <authorList>
            <person name="Wiegand S."/>
            <person name="Jogler M."/>
            <person name="Boedeker C."/>
            <person name="Pinto D."/>
            <person name="Vollmers J."/>
            <person name="Rivas-Marin E."/>
            <person name="Kohn T."/>
            <person name="Peeters S.H."/>
            <person name="Heuer A."/>
            <person name="Rast P."/>
            <person name="Oberbeckmann S."/>
            <person name="Bunk B."/>
            <person name="Jeske O."/>
            <person name="Meyerdierks A."/>
            <person name="Storesund J.E."/>
            <person name="Kallscheuer N."/>
            <person name="Luecker S."/>
            <person name="Lage O.M."/>
            <person name="Pohl T."/>
            <person name="Merkel B.J."/>
            <person name="Hornburger P."/>
            <person name="Mueller R.-W."/>
            <person name="Bruemmer F."/>
            <person name="Labrenz M."/>
            <person name="Spormann A.M."/>
            <person name="Op den Camp H."/>
            <person name="Overmann J."/>
            <person name="Amann R."/>
            <person name="Jetten M.S.M."/>
            <person name="Mascher T."/>
            <person name="Medema M.H."/>
            <person name="Devos D.P."/>
            <person name="Kaster A.-K."/>
            <person name="Ovreas L."/>
            <person name="Rohde M."/>
            <person name="Galperin M.Y."/>
            <person name="Jogler C."/>
        </authorList>
    </citation>
    <scope>NUCLEOTIDE SEQUENCE [LARGE SCALE GENOMIC DNA]</scope>
    <source>
        <strain evidence="1 2">K23_9</strain>
    </source>
</reference>
<sequence length="50" mass="5627">MCRATIAEVRNVLCTHRLVHSSREFAKVKAIFTVGIELALLRGAYLALKR</sequence>
<evidence type="ECO:0000313" key="1">
    <source>
        <dbReference type="EMBL" id="QDT11328.1"/>
    </source>
</evidence>
<dbReference type="EMBL" id="CP036526">
    <property type="protein sequence ID" value="QDT11328.1"/>
    <property type="molecule type" value="Genomic_DNA"/>
</dbReference>
<organism evidence="1 2">
    <name type="scientific">Stieleria marina</name>
    <dbReference type="NCBI Taxonomy" id="1930275"/>
    <lineage>
        <taxon>Bacteria</taxon>
        <taxon>Pseudomonadati</taxon>
        <taxon>Planctomycetota</taxon>
        <taxon>Planctomycetia</taxon>
        <taxon>Pirellulales</taxon>
        <taxon>Pirellulaceae</taxon>
        <taxon>Stieleria</taxon>
    </lineage>
</organism>
<evidence type="ECO:0008006" key="3">
    <source>
        <dbReference type="Google" id="ProtNLM"/>
    </source>
</evidence>